<dbReference type="InterPro" id="IPR005112">
    <property type="entry name" value="dDENN_dom"/>
</dbReference>
<keyword evidence="2" id="KW-0344">Guanine-nucleotide releasing factor</keyword>
<dbReference type="PANTHER" id="PTHR12296">
    <property type="entry name" value="DENN DOMAIN-CONTAINING PROTEIN 4"/>
    <property type="match status" value="1"/>
</dbReference>
<feature type="region of interest" description="Disordered" evidence="4">
    <location>
        <begin position="1068"/>
        <end position="1089"/>
    </location>
</feature>
<dbReference type="OMA" id="XVDMDKS"/>
<feature type="compositionally biased region" description="Polar residues" evidence="4">
    <location>
        <begin position="1159"/>
        <end position="1173"/>
    </location>
</feature>
<dbReference type="Ensembl" id="ENSEBUT00000003131.1">
    <property type="protein sequence ID" value="ENSEBUP00000002770.1"/>
    <property type="gene ID" value="ENSEBUG00000002089.1"/>
</dbReference>
<dbReference type="PROSITE" id="PS51375">
    <property type="entry name" value="PPR"/>
    <property type="match status" value="1"/>
</dbReference>
<dbReference type="PROSITE" id="PS50211">
    <property type="entry name" value="DENN"/>
    <property type="match status" value="1"/>
</dbReference>
<evidence type="ECO:0000256" key="4">
    <source>
        <dbReference type="SAM" id="MobiDB-lite"/>
    </source>
</evidence>
<dbReference type="FunFam" id="1.25.40.10:FF:000042">
    <property type="entry name" value="C-myc promoter-binding protein isoform X1"/>
    <property type="match status" value="1"/>
</dbReference>
<dbReference type="Gene3D" id="1.25.40.10">
    <property type="entry name" value="Tetratricopeptide repeat domain"/>
    <property type="match status" value="1"/>
</dbReference>
<name>A0A8C4N9G2_EPTBU</name>
<dbReference type="GO" id="GO:0031410">
    <property type="term" value="C:cytoplasmic vesicle"/>
    <property type="evidence" value="ECO:0007669"/>
    <property type="project" value="TreeGrafter"/>
</dbReference>
<dbReference type="Pfam" id="PF02141">
    <property type="entry name" value="DENN"/>
    <property type="match status" value="1"/>
</dbReference>
<dbReference type="InterPro" id="IPR011990">
    <property type="entry name" value="TPR-like_helical_dom_sf"/>
</dbReference>
<dbReference type="InterPro" id="IPR001194">
    <property type="entry name" value="cDENN_dom"/>
</dbReference>
<sequence>MEECSQRIANYFVVAGLTDASIPLEEALHVAEGCAKPARPREPITDLAVIVPSQGEVVPEDFACLEHSPSGLPANLNHGSFTSPEIYLCYRRGHDRPPLTDLGVLYEWKERLIPGCQTVETTPRGHSANVNNSNSTSQRIFITFRRAQTRGTQNALAVTDVCVIIGSKGESPPHTFCRIEKNLNCGLWGSEVYLCYKKSVVQPNAVAYKAGLLDRYPLEDDKDFPLPESVPLFCLPMGAMVECWPADSKQPEPVVSTFVLTGISANKVYGAAVQFYEPLPIERVPEHHAGHLNFLSTVGHKIKVPEGRKLYCSKCICILSQWPFFDYFHKFLVFIFRLSVSGPHVLPIEKHISNFMHKLPFPSPQRPRILVQLSPQDQLVLSQPLASPLPLSGASFCTLLQNLGPEKSVSLLLFALTESKIVVHSLRPAVLTSVAEALTSMTFPLRWQCPYVPLCPLSMADVLNAPVPFIVGVDSRYFDLYIPPPDVICVDLDTNTISLSEERKCMTWKMLPKKTNKILINTLTNLHLQIHNMHQHSIKMIEGTSPPELGFALKRRSLLLETAIQEAFLRCMAALLKGYRNFLRPITQAPSEKATDARSLFDLQAFLRSRDRAHQKFYSQLLKTQMFTRFIEECSFVSDTDASLAFFDECLDKVEMEHLEEGHLIEQDESQQSEHTVFIGFPDSPSIPGGVAAQYSYTSFPELRHELFDQPPTLHKAPPFSIRNSCPNSPALSITRTKQEIKSAQRIAKKCSAQPQTWAKCLLSHCYCLWFICLPGYVRSCHSKTRALHTAYDVLLRMQKRCFDPLDEVCYRILMQLCGQYGHPILAVRVYFEMKRMNIRPNAITYGYYNKAVLESSWPARTRGGFFLWTKLRHVLIGVAQFRQVLKQKQASVVVNKLQEAGGEASHIIGKSKDEPGQSQDLVQVDATEWHLDKVDGSLFTESDQDGNVQLHFPPGDQENVRSCKVMDSDSSSASDADSGQGSRDGLQHLLEHDRDFGKIVRTADVSDYSNKPSNDRDHSIMPLFVDQGSSTMPTPLCSHSFSMTEDSGHESRNSSLQRQRSLVERSCILGGDSHRPRRPTLGSKDSDPGELAELMAADARILTAAFLPNIDKARQPRPTKGHVTVLTPLTFDRDLTSNPQSPDKTDSAIFELEDLDTFGTQDDTSSPCSDSNLQKDDVITPPHGGLQKDSSLRGSGRNRPAERMDVRIGLDPLSLLAAESGSQDRVGGGGHWPVVSSRTLAAEIEQHLSSMGNLGSSHSSSVLDLEQGQKEQKNIRRTSLPSGLATLIMPRSKSFPAARHGSRNLPENGGLGIEGVPRSLQGLLSGPRMGILKTGVMQAATGMAVVANKWYTKLANYAEQPIGYGESQTNEPGLIGGSCDDALPRGGCAESPTSLDSSPLVPSSFSIGSLPSTEDNARATVYPDQNPSHYMSTSSIFQNYAMEILISSCSRCHACESLVYDEEVMAGWTPDESNLNTRCSFCGSSFVPCLHVEIHDMRGPGRYFLKMDQSTESIASTTTGVQHTRPPVSPVRETAHTPDIKSDTVAKENGLPVPHLTSSPIARSASASTPLVDLTTGFGPQHSCSATSLPSVMRDSLDPLGLEEHQANPESVSVPYLSVLVLRKELENIFEHEGEAVVASPAFVDQHPILYWNLVWYFRRLDVPSILPGLALASEHCTRGAKVPRKLLSQDSKLVLVQVLWDNLNLHQDMPRPLYILWNLQNKQPLLGHGLSEQQLLDGKALQEVVRSIQNNNVLQPLNLMLDTIAKTSAHKRYWSLYREILFLSLVALGKDNINIDAFDREYKLAYDCMDPIQAKGTRNNDRPPSARSSCCRRIFGEPYL</sequence>
<feature type="region of interest" description="Disordered" evidence="4">
    <location>
        <begin position="1159"/>
        <end position="1203"/>
    </location>
</feature>
<dbReference type="PANTHER" id="PTHR12296:SF30">
    <property type="entry name" value="DENN DOMAIN-CONTAINING PROTEIN CRAG"/>
    <property type="match status" value="1"/>
</dbReference>
<dbReference type="Pfam" id="PF03456">
    <property type="entry name" value="uDENN"/>
    <property type="match status" value="1"/>
</dbReference>
<evidence type="ECO:0000313" key="8">
    <source>
        <dbReference type="Proteomes" id="UP000694388"/>
    </source>
</evidence>
<reference evidence="7" key="1">
    <citation type="submission" date="2025-08" db="UniProtKB">
        <authorList>
            <consortium name="Ensembl"/>
        </authorList>
    </citation>
    <scope>IDENTIFICATION</scope>
</reference>
<evidence type="ECO:0000259" key="5">
    <source>
        <dbReference type="PROSITE" id="PS50211"/>
    </source>
</evidence>
<dbReference type="GO" id="GO:0032483">
    <property type="term" value="P:regulation of Rab protein signal transduction"/>
    <property type="evidence" value="ECO:0007669"/>
    <property type="project" value="TreeGrafter"/>
</dbReference>
<feature type="domain" description="MABP" evidence="6">
    <location>
        <begin position="41"/>
        <end position="200"/>
    </location>
</feature>
<proteinExistence type="predicted"/>
<dbReference type="InterPro" id="IPR051696">
    <property type="entry name" value="DENN_Domain_GEFs"/>
</dbReference>
<feature type="region of interest" description="Disordered" evidence="4">
    <location>
        <begin position="941"/>
        <end position="986"/>
    </location>
</feature>
<dbReference type="Proteomes" id="UP000694388">
    <property type="component" value="Unplaced"/>
</dbReference>
<feature type="compositionally biased region" description="Basic and acidic residues" evidence="4">
    <location>
        <begin position="959"/>
        <end position="968"/>
    </location>
</feature>
<dbReference type="GO" id="GO:0005829">
    <property type="term" value="C:cytosol"/>
    <property type="evidence" value="ECO:0007669"/>
    <property type="project" value="UniProtKB-ARBA"/>
</dbReference>
<protein>
    <submittedName>
        <fullName evidence="7">DENN/MADD domain containing 4A</fullName>
    </submittedName>
</protein>
<keyword evidence="8" id="KW-1185">Reference proteome</keyword>
<reference evidence="7" key="2">
    <citation type="submission" date="2025-09" db="UniProtKB">
        <authorList>
            <consortium name="Ensembl"/>
        </authorList>
    </citation>
    <scope>IDENTIFICATION</scope>
</reference>
<dbReference type="InterPro" id="IPR037516">
    <property type="entry name" value="Tripartite_DENN"/>
</dbReference>
<evidence type="ECO:0000256" key="2">
    <source>
        <dbReference type="ARBA" id="ARBA00022658"/>
    </source>
</evidence>
<accession>A0A8C4N9G2</accession>
<dbReference type="NCBIfam" id="TIGR00756">
    <property type="entry name" value="PPR"/>
    <property type="match status" value="1"/>
</dbReference>
<dbReference type="Gene3D" id="3.40.50.11500">
    <property type="match status" value="1"/>
</dbReference>
<dbReference type="InterPro" id="IPR043153">
    <property type="entry name" value="DENN_C"/>
</dbReference>
<feature type="region of interest" description="Disordered" evidence="4">
    <location>
        <begin position="1517"/>
        <end position="1536"/>
    </location>
</feature>
<dbReference type="Gene3D" id="2.100.10.50">
    <property type="match status" value="1"/>
</dbReference>
<feature type="domain" description="UDENN" evidence="5">
    <location>
        <begin position="192"/>
        <end position="642"/>
    </location>
</feature>
<organism evidence="7 8">
    <name type="scientific">Eptatretus burgeri</name>
    <name type="common">Inshore hagfish</name>
    <dbReference type="NCBI Taxonomy" id="7764"/>
    <lineage>
        <taxon>Eukaryota</taxon>
        <taxon>Metazoa</taxon>
        <taxon>Chordata</taxon>
        <taxon>Craniata</taxon>
        <taxon>Vertebrata</taxon>
        <taxon>Cyclostomata</taxon>
        <taxon>Myxini</taxon>
        <taxon>Myxiniformes</taxon>
        <taxon>Myxinidae</taxon>
        <taxon>Eptatretinae</taxon>
        <taxon>Eptatretus</taxon>
    </lineage>
</organism>
<feature type="compositionally biased region" description="Low complexity" evidence="4">
    <location>
        <begin position="969"/>
        <end position="979"/>
    </location>
</feature>
<dbReference type="SMART" id="SM00801">
    <property type="entry name" value="dDENN"/>
    <property type="match status" value="1"/>
</dbReference>
<evidence type="ECO:0000256" key="3">
    <source>
        <dbReference type="PROSITE-ProRule" id="PRU00708"/>
    </source>
</evidence>
<dbReference type="FunFam" id="2.100.10.50:FF:000001">
    <property type="entry name" value="DENN domain containing 4C"/>
    <property type="match status" value="1"/>
</dbReference>
<dbReference type="PROSITE" id="PS51498">
    <property type="entry name" value="MABP"/>
    <property type="match status" value="1"/>
</dbReference>
<evidence type="ECO:0000259" key="6">
    <source>
        <dbReference type="PROSITE" id="PS51498"/>
    </source>
</evidence>
<dbReference type="InterPro" id="IPR023341">
    <property type="entry name" value="MABP"/>
</dbReference>
<evidence type="ECO:0000313" key="7">
    <source>
        <dbReference type="Ensembl" id="ENSEBUP00000002770.1"/>
    </source>
</evidence>
<dbReference type="SMART" id="SM00799">
    <property type="entry name" value="DENN"/>
    <property type="match status" value="1"/>
</dbReference>
<evidence type="ECO:0000256" key="1">
    <source>
        <dbReference type="ARBA" id="ARBA00022553"/>
    </source>
</evidence>
<dbReference type="GO" id="GO:0005085">
    <property type="term" value="F:guanyl-nucleotide exchange factor activity"/>
    <property type="evidence" value="ECO:0007669"/>
    <property type="project" value="UniProtKB-KW"/>
</dbReference>
<keyword evidence="1" id="KW-0597">Phosphoprotein</keyword>
<dbReference type="GeneTree" id="ENSGT00940000155836"/>
<dbReference type="Pfam" id="PF03455">
    <property type="entry name" value="dDENN"/>
    <property type="match status" value="1"/>
</dbReference>
<dbReference type="InterPro" id="IPR005113">
    <property type="entry name" value="uDENN_dom"/>
</dbReference>
<feature type="repeat" description="PPR" evidence="3">
    <location>
        <begin position="807"/>
        <end position="841"/>
    </location>
</feature>
<dbReference type="InterPro" id="IPR002885">
    <property type="entry name" value="PPR_rpt"/>
</dbReference>
<dbReference type="SMART" id="SM00800">
    <property type="entry name" value="uDENN"/>
    <property type="match status" value="1"/>
</dbReference>